<reference evidence="1" key="2">
    <citation type="submission" date="2020-09" db="EMBL/GenBank/DDBJ databases">
        <authorList>
            <person name="Sun Q."/>
            <person name="Ohkuma M."/>
        </authorList>
    </citation>
    <scope>NUCLEOTIDE SEQUENCE</scope>
    <source>
        <strain evidence="1">JCM 3035</strain>
    </source>
</reference>
<keyword evidence="2" id="KW-1185">Reference proteome</keyword>
<comment type="caution">
    <text evidence="1">The sequence shown here is derived from an EMBL/GenBank/DDBJ whole genome shotgun (WGS) entry which is preliminary data.</text>
</comment>
<dbReference type="Proteomes" id="UP000637788">
    <property type="component" value="Unassembled WGS sequence"/>
</dbReference>
<name>A0A917QJF3_9ACTN</name>
<sequence>MACAKGDFHQLSVRPLPQGTLMVNSPHEAMHRIFQEYPGLFTGVSKVLGLPFIQPTSVTVLPTDLTEIQPVERRVDTLLRFDGAEPMLLAVEAQSAKDPNKPASWAYYLSFLYTKYKIPPVLLVVCQDRTTAEWAAQPVPIGPRWWAALTVHPLVAGPHNMPLITDPEEARADLALATLSAITHAKDPDVGGILKALSTALQDVPEAVADPIIEFTAQGLGANRRAGELWRNLVAVDLSFYKSYISEEIRDEGRVQGRVQGRAEDILLVLAARGLDVPDEIRERIIGCDDPDLLRLWLTRAVTAPSAEEIFMEEDV</sequence>
<organism evidence="1 2">
    <name type="scientific">Streptomyces flaveus</name>
    <dbReference type="NCBI Taxonomy" id="66370"/>
    <lineage>
        <taxon>Bacteria</taxon>
        <taxon>Bacillati</taxon>
        <taxon>Actinomycetota</taxon>
        <taxon>Actinomycetes</taxon>
        <taxon>Kitasatosporales</taxon>
        <taxon>Streptomycetaceae</taxon>
        <taxon>Streptomyces</taxon>
        <taxon>Streptomyces aurantiacus group</taxon>
    </lineage>
</organism>
<proteinExistence type="predicted"/>
<dbReference type="AlphaFoldDB" id="A0A917QJF3"/>
<reference evidence="1" key="1">
    <citation type="journal article" date="2014" name="Int. J. Syst. Evol. Microbiol.">
        <title>Complete genome sequence of Corynebacterium casei LMG S-19264T (=DSM 44701T), isolated from a smear-ripened cheese.</title>
        <authorList>
            <consortium name="US DOE Joint Genome Institute (JGI-PGF)"/>
            <person name="Walter F."/>
            <person name="Albersmeier A."/>
            <person name="Kalinowski J."/>
            <person name="Ruckert C."/>
        </authorList>
    </citation>
    <scope>NUCLEOTIDE SEQUENCE</scope>
    <source>
        <strain evidence="1">JCM 3035</strain>
    </source>
</reference>
<dbReference type="EMBL" id="BMPQ01000002">
    <property type="protein sequence ID" value="GGK53805.1"/>
    <property type="molecule type" value="Genomic_DNA"/>
</dbReference>
<gene>
    <name evidence="1" type="ORF">GCM10010094_12810</name>
</gene>
<dbReference type="PANTHER" id="PTHR34613:SF1">
    <property type="entry name" value="SLL6017 PROTEIN"/>
    <property type="match status" value="1"/>
</dbReference>
<dbReference type="PANTHER" id="PTHR34613">
    <property type="entry name" value="SLL0800 PROTEIN"/>
    <property type="match status" value="1"/>
</dbReference>
<evidence type="ECO:0000313" key="2">
    <source>
        <dbReference type="Proteomes" id="UP000637788"/>
    </source>
</evidence>
<protein>
    <submittedName>
        <fullName evidence="1">Uncharacterized protein</fullName>
    </submittedName>
</protein>
<accession>A0A917QJF3</accession>
<evidence type="ECO:0000313" key="1">
    <source>
        <dbReference type="EMBL" id="GGK53805.1"/>
    </source>
</evidence>